<dbReference type="GO" id="GO:0005634">
    <property type="term" value="C:nucleus"/>
    <property type="evidence" value="ECO:0000318"/>
    <property type="project" value="GO_Central"/>
</dbReference>
<protein>
    <recommendedName>
        <fullName evidence="6">Ubiquitin-like protease family profile domain-containing protein</fullName>
    </recommendedName>
</protein>
<dbReference type="EMBL" id="KI630171">
    <property type="protein sequence ID" value="EYU46160.1"/>
    <property type="molecule type" value="Genomic_DNA"/>
</dbReference>
<dbReference type="GO" id="GO:0006508">
    <property type="term" value="P:proteolysis"/>
    <property type="evidence" value="ECO:0007669"/>
    <property type="project" value="UniProtKB-KW"/>
</dbReference>
<evidence type="ECO:0000256" key="3">
    <source>
        <dbReference type="ARBA" id="ARBA00022801"/>
    </source>
</evidence>
<proteinExistence type="inferred from homology"/>
<feature type="transmembrane region" description="Helical" evidence="5">
    <location>
        <begin position="48"/>
        <end position="69"/>
    </location>
</feature>
<keyword evidence="5" id="KW-1133">Transmembrane helix</keyword>
<name>A0A022S4A4_ERYGU</name>
<dbReference type="PANTHER" id="PTHR46915">
    <property type="entry name" value="UBIQUITIN-LIKE PROTEASE 4-RELATED"/>
    <property type="match status" value="1"/>
</dbReference>
<feature type="domain" description="Ubiquitin-like protease family profile" evidence="6">
    <location>
        <begin position="1"/>
        <end position="142"/>
    </location>
</feature>
<reference evidence="7 8" key="1">
    <citation type="journal article" date="2013" name="Proc. Natl. Acad. Sci. U.S.A.">
        <title>Fine-scale variation in meiotic recombination in Mimulus inferred from population shotgun sequencing.</title>
        <authorList>
            <person name="Hellsten U."/>
            <person name="Wright K.M."/>
            <person name="Jenkins J."/>
            <person name="Shu S."/>
            <person name="Yuan Y."/>
            <person name="Wessler S.R."/>
            <person name="Schmutz J."/>
            <person name="Willis J.H."/>
            <person name="Rokhsar D.S."/>
        </authorList>
    </citation>
    <scope>NUCLEOTIDE SEQUENCE [LARGE SCALE GENOMIC DNA]</scope>
    <source>
        <strain evidence="8">cv. DUN x IM62</strain>
    </source>
</reference>
<keyword evidence="8" id="KW-1185">Reference proteome</keyword>
<comment type="similarity">
    <text evidence="1">Belongs to the peptidase C48 family.</text>
</comment>
<feature type="non-terminal residue" evidence="7">
    <location>
        <position position="1"/>
    </location>
</feature>
<dbReference type="eggNOG" id="KOG0779">
    <property type="taxonomic scope" value="Eukaryota"/>
</dbReference>
<sequence>NIWRESSEEKKNPCTYLSCYWFYMYTNDSNREKVLGWIKKRGIFSKRYVFVPIVLWSHWSLLIFCNFGGSSPCMLLLDSLHTLGPLRLETLIRRLVLDIYETEDRPEDRNFVEKIPLLVPKVPQQRNGNECGVFVLYYINLFLESAPQSFSISSGYPYFMKEDWFTEEELERFYDRLEFLGIESSDSE</sequence>
<dbReference type="AlphaFoldDB" id="A0A022S4A4"/>
<dbReference type="InterPro" id="IPR038765">
    <property type="entry name" value="Papain-like_cys_pep_sf"/>
</dbReference>
<dbReference type="Gene3D" id="3.40.395.10">
    <property type="entry name" value="Adenoviral Proteinase, Chain A"/>
    <property type="match status" value="1"/>
</dbReference>
<dbReference type="SUPFAM" id="SSF54001">
    <property type="entry name" value="Cysteine proteinases"/>
    <property type="match status" value="1"/>
</dbReference>
<accession>A0A022S4A4</accession>
<evidence type="ECO:0000313" key="8">
    <source>
        <dbReference type="Proteomes" id="UP000030748"/>
    </source>
</evidence>
<evidence type="ECO:0000313" key="7">
    <source>
        <dbReference type="EMBL" id="EYU46160.1"/>
    </source>
</evidence>
<dbReference type="Pfam" id="PF02902">
    <property type="entry name" value="Peptidase_C48"/>
    <property type="match status" value="1"/>
</dbReference>
<evidence type="ECO:0000256" key="5">
    <source>
        <dbReference type="SAM" id="Phobius"/>
    </source>
</evidence>
<evidence type="ECO:0000256" key="1">
    <source>
        <dbReference type="ARBA" id="ARBA00005234"/>
    </source>
</evidence>
<keyword evidence="4" id="KW-0788">Thiol protease</keyword>
<keyword evidence="5" id="KW-0472">Membrane</keyword>
<evidence type="ECO:0000256" key="2">
    <source>
        <dbReference type="ARBA" id="ARBA00022670"/>
    </source>
</evidence>
<dbReference type="GO" id="GO:0016929">
    <property type="term" value="F:deSUMOylase activity"/>
    <property type="evidence" value="ECO:0000318"/>
    <property type="project" value="GO_Central"/>
</dbReference>
<dbReference type="PROSITE" id="PS50600">
    <property type="entry name" value="ULP_PROTEASE"/>
    <property type="match status" value="1"/>
</dbReference>
<evidence type="ECO:0000256" key="4">
    <source>
        <dbReference type="ARBA" id="ARBA00022807"/>
    </source>
</evidence>
<dbReference type="InterPro" id="IPR003653">
    <property type="entry name" value="Peptidase_C48_C"/>
</dbReference>
<organism evidence="7 8">
    <name type="scientific">Erythranthe guttata</name>
    <name type="common">Yellow monkey flower</name>
    <name type="synonym">Mimulus guttatus</name>
    <dbReference type="NCBI Taxonomy" id="4155"/>
    <lineage>
        <taxon>Eukaryota</taxon>
        <taxon>Viridiplantae</taxon>
        <taxon>Streptophyta</taxon>
        <taxon>Embryophyta</taxon>
        <taxon>Tracheophyta</taxon>
        <taxon>Spermatophyta</taxon>
        <taxon>Magnoliopsida</taxon>
        <taxon>eudicotyledons</taxon>
        <taxon>Gunneridae</taxon>
        <taxon>Pentapetalae</taxon>
        <taxon>asterids</taxon>
        <taxon>lamiids</taxon>
        <taxon>Lamiales</taxon>
        <taxon>Phrymaceae</taxon>
        <taxon>Erythranthe</taxon>
    </lineage>
</organism>
<dbReference type="PANTHER" id="PTHR46915:SF6">
    <property type="entry name" value="CYSTEINE PROTEINASES SUPERFAMILY PROTEIN"/>
    <property type="match status" value="1"/>
</dbReference>
<keyword evidence="5" id="KW-0812">Transmembrane</keyword>
<gene>
    <name evidence="7" type="ORF">MIMGU_mgv1a022073mg</name>
</gene>
<evidence type="ECO:0000259" key="6">
    <source>
        <dbReference type="PROSITE" id="PS50600"/>
    </source>
</evidence>
<keyword evidence="2" id="KW-0645">Protease</keyword>
<dbReference type="Proteomes" id="UP000030748">
    <property type="component" value="Unassembled WGS sequence"/>
</dbReference>
<dbReference type="STRING" id="4155.A0A022S4A4"/>
<keyword evidence="3" id="KW-0378">Hydrolase</keyword>
<dbReference type="GO" id="GO:0070139">
    <property type="term" value="F:SUMO-specific endopeptidase activity"/>
    <property type="evidence" value="ECO:0000318"/>
    <property type="project" value="GO_Central"/>
</dbReference>
<dbReference type="GO" id="GO:0016926">
    <property type="term" value="P:protein desumoylation"/>
    <property type="evidence" value="ECO:0007669"/>
    <property type="project" value="UniProtKB-ARBA"/>
</dbReference>